<evidence type="ECO:0000256" key="2">
    <source>
        <dbReference type="ARBA" id="ARBA00022475"/>
    </source>
</evidence>
<keyword evidence="3 12" id="KW-0812">Transmembrane</keyword>
<proteinExistence type="predicted"/>
<gene>
    <name evidence="13" type="primary">ctaA_7</name>
    <name evidence="13" type="ORF">GALL_316750</name>
</gene>
<evidence type="ECO:0000256" key="3">
    <source>
        <dbReference type="ARBA" id="ARBA00022692"/>
    </source>
</evidence>
<accession>A0A1J5QS56</accession>
<feature type="transmembrane region" description="Helical" evidence="12">
    <location>
        <begin position="133"/>
        <end position="152"/>
    </location>
</feature>
<keyword evidence="10" id="KW-1015">Disulfide bond</keyword>
<comment type="pathway">
    <text evidence="11">Porphyrin-containing compound metabolism.</text>
</comment>
<dbReference type="GO" id="GO:0006784">
    <property type="term" value="P:heme A biosynthetic process"/>
    <property type="evidence" value="ECO:0007669"/>
    <property type="project" value="InterPro"/>
</dbReference>
<dbReference type="GO" id="GO:0016491">
    <property type="term" value="F:oxidoreductase activity"/>
    <property type="evidence" value="ECO:0007669"/>
    <property type="project" value="UniProtKB-KW"/>
</dbReference>
<keyword evidence="8" id="KW-0350">Heme biosynthesis</keyword>
<feature type="transmembrane region" description="Helical" evidence="12">
    <location>
        <begin position="78"/>
        <end position="97"/>
    </location>
</feature>
<dbReference type="GO" id="GO:0046872">
    <property type="term" value="F:metal ion binding"/>
    <property type="evidence" value="ECO:0007669"/>
    <property type="project" value="UniProtKB-KW"/>
</dbReference>
<name>A0A1J5QS56_9ZZZZ</name>
<evidence type="ECO:0000256" key="5">
    <source>
        <dbReference type="ARBA" id="ARBA00022989"/>
    </source>
</evidence>
<comment type="caution">
    <text evidence="13">The sequence shown here is derived from an EMBL/GenBank/DDBJ whole genome shotgun (WGS) entry which is preliminary data.</text>
</comment>
<evidence type="ECO:0000256" key="6">
    <source>
        <dbReference type="ARBA" id="ARBA00023002"/>
    </source>
</evidence>
<dbReference type="GO" id="GO:0016020">
    <property type="term" value="C:membrane"/>
    <property type="evidence" value="ECO:0007669"/>
    <property type="project" value="UniProtKB-SubCell"/>
</dbReference>
<keyword evidence="5 12" id="KW-1133">Transmembrane helix</keyword>
<keyword evidence="7" id="KW-0408">Iron</keyword>
<dbReference type="AlphaFoldDB" id="A0A1J5QS56"/>
<evidence type="ECO:0000256" key="11">
    <source>
        <dbReference type="ARBA" id="ARBA00023444"/>
    </source>
</evidence>
<feature type="transmembrane region" description="Helical" evidence="12">
    <location>
        <begin position="276"/>
        <end position="296"/>
    </location>
</feature>
<keyword evidence="9 12" id="KW-0472">Membrane</keyword>
<evidence type="ECO:0000256" key="10">
    <source>
        <dbReference type="ARBA" id="ARBA00023157"/>
    </source>
</evidence>
<feature type="transmembrane region" description="Helical" evidence="12">
    <location>
        <begin position="109"/>
        <end position="127"/>
    </location>
</feature>
<dbReference type="PANTHER" id="PTHR35457">
    <property type="entry name" value="HEME A SYNTHASE"/>
    <property type="match status" value="1"/>
</dbReference>
<evidence type="ECO:0000256" key="9">
    <source>
        <dbReference type="ARBA" id="ARBA00023136"/>
    </source>
</evidence>
<evidence type="ECO:0000313" key="13">
    <source>
        <dbReference type="EMBL" id="OIQ86481.1"/>
    </source>
</evidence>
<comment type="subcellular location">
    <subcellularLocation>
        <location evidence="1">Membrane</location>
        <topology evidence="1">Multi-pass membrane protein</topology>
    </subcellularLocation>
</comment>
<keyword evidence="4" id="KW-0479">Metal-binding</keyword>
<dbReference type="EMBL" id="MLJW01000477">
    <property type="protein sequence ID" value="OIQ86481.1"/>
    <property type="molecule type" value="Genomic_DNA"/>
</dbReference>
<sequence length="334" mass="36160">MQLFNRLILTATILAFCVVVLGAYVRLSDAGLGCPDWPGCYGNLTVPQTGAALQHAEQAFPGKPLETHKAWKEMVHRYFAGTLGLMIVTIFIAAWHYRREWNISAKLPTGLLLLILFQAMLGMWTVTLLLKPVIVSAHLLGGMTTLALLTLLSHQRLGRPLSRYGANHDDLRPWARLGLVVIAMQIFLGGWTSSNYAALACAGFPQCNGAWLPAMDFAHAFHLTRELGMATDGTRLSLPALTAIHWSHRLGALLTFLYLGALALQCIRRRGLEQWGWQLAGLLLLQVSIGIGNVLLGLPLPLAVAHNAGAALLLISLVLLNSKLTRISGGGAGT</sequence>
<feature type="transmembrane region" description="Helical" evidence="12">
    <location>
        <begin position="302"/>
        <end position="320"/>
    </location>
</feature>
<evidence type="ECO:0000256" key="1">
    <source>
        <dbReference type="ARBA" id="ARBA00004141"/>
    </source>
</evidence>
<feature type="transmembrane region" description="Helical" evidence="12">
    <location>
        <begin position="173"/>
        <end position="191"/>
    </location>
</feature>
<protein>
    <submittedName>
        <fullName evidence="13">Heme A synthase</fullName>
    </submittedName>
</protein>
<evidence type="ECO:0000256" key="7">
    <source>
        <dbReference type="ARBA" id="ARBA00023004"/>
    </source>
</evidence>
<reference evidence="13" key="1">
    <citation type="submission" date="2016-10" db="EMBL/GenBank/DDBJ databases">
        <title>Sequence of Gallionella enrichment culture.</title>
        <authorList>
            <person name="Poehlein A."/>
            <person name="Muehling M."/>
            <person name="Daniel R."/>
        </authorList>
    </citation>
    <scope>NUCLEOTIDE SEQUENCE</scope>
</reference>
<dbReference type="Pfam" id="PF02628">
    <property type="entry name" value="COX15-CtaA"/>
    <property type="match status" value="1"/>
</dbReference>
<evidence type="ECO:0000256" key="12">
    <source>
        <dbReference type="SAM" id="Phobius"/>
    </source>
</evidence>
<dbReference type="InterPro" id="IPR050450">
    <property type="entry name" value="COX15/CtaA_HemeA_synthase"/>
</dbReference>
<dbReference type="PANTHER" id="PTHR35457:SF1">
    <property type="entry name" value="HEME A SYNTHASE"/>
    <property type="match status" value="1"/>
</dbReference>
<keyword evidence="2" id="KW-1003">Cell membrane</keyword>
<evidence type="ECO:0000256" key="8">
    <source>
        <dbReference type="ARBA" id="ARBA00023133"/>
    </source>
</evidence>
<organism evidence="13">
    <name type="scientific">mine drainage metagenome</name>
    <dbReference type="NCBI Taxonomy" id="410659"/>
    <lineage>
        <taxon>unclassified sequences</taxon>
        <taxon>metagenomes</taxon>
        <taxon>ecological metagenomes</taxon>
    </lineage>
</organism>
<dbReference type="InterPro" id="IPR003780">
    <property type="entry name" value="COX15/CtaA_fam"/>
</dbReference>
<feature type="transmembrane region" description="Helical" evidence="12">
    <location>
        <begin position="246"/>
        <end position="264"/>
    </location>
</feature>
<evidence type="ECO:0000256" key="4">
    <source>
        <dbReference type="ARBA" id="ARBA00022723"/>
    </source>
</evidence>
<keyword evidence="6" id="KW-0560">Oxidoreductase</keyword>